<name>A0A9P7VGK6_9AGAR</name>
<dbReference type="Proteomes" id="UP000812287">
    <property type="component" value="Unassembled WGS sequence"/>
</dbReference>
<dbReference type="EMBL" id="MU250585">
    <property type="protein sequence ID" value="KAG7439736.1"/>
    <property type="molecule type" value="Genomic_DNA"/>
</dbReference>
<evidence type="ECO:0000313" key="2">
    <source>
        <dbReference type="Proteomes" id="UP000812287"/>
    </source>
</evidence>
<organism evidence="1 2">
    <name type="scientific">Guyanagaster necrorhizus</name>
    <dbReference type="NCBI Taxonomy" id="856835"/>
    <lineage>
        <taxon>Eukaryota</taxon>
        <taxon>Fungi</taxon>
        <taxon>Dikarya</taxon>
        <taxon>Basidiomycota</taxon>
        <taxon>Agaricomycotina</taxon>
        <taxon>Agaricomycetes</taxon>
        <taxon>Agaricomycetidae</taxon>
        <taxon>Agaricales</taxon>
        <taxon>Marasmiineae</taxon>
        <taxon>Physalacriaceae</taxon>
        <taxon>Guyanagaster</taxon>
    </lineage>
</organism>
<comment type="caution">
    <text evidence="1">The sequence shown here is derived from an EMBL/GenBank/DDBJ whole genome shotgun (WGS) entry which is preliminary data.</text>
</comment>
<accession>A0A9P7VGK6</accession>
<reference evidence="1" key="1">
    <citation type="submission" date="2020-11" db="EMBL/GenBank/DDBJ databases">
        <title>Adaptations for nitrogen fixation in a non-lichenized fungal sporocarp promotes dispersal by wood-feeding termites.</title>
        <authorList>
            <consortium name="DOE Joint Genome Institute"/>
            <person name="Koch R.A."/>
            <person name="Yoon G."/>
            <person name="Arayal U."/>
            <person name="Lail K."/>
            <person name="Amirebrahimi M."/>
            <person name="Labutti K."/>
            <person name="Lipzen A."/>
            <person name="Riley R."/>
            <person name="Barry K."/>
            <person name="Henrissat B."/>
            <person name="Grigoriev I.V."/>
            <person name="Herr J.R."/>
            <person name="Aime M.C."/>
        </authorList>
    </citation>
    <scope>NUCLEOTIDE SEQUENCE</scope>
    <source>
        <strain evidence="1">MCA 3950</strain>
    </source>
</reference>
<evidence type="ECO:0000313" key="1">
    <source>
        <dbReference type="EMBL" id="KAG7439736.1"/>
    </source>
</evidence>
<sequence length="149" mass="16763">MGPRGGDRDNVDLFLVFNSHYYNAISDFYSPYYNIQAAIFTYQKTLSSAEILYYFYGFGGVTCDLTDEFLDSSVAGLEGRRKSSACLFLGMRRQVDGAVTRDADENLSPSRALGCAADALLSRMLESPLVPLNRLRRTRSSFPRVLWSR</sequence>
<dbReference type="RefSeq" id="XP_043033236.1">
    <property type="nucleotide sequence ID" value="XM_043179663.1"/>
</dbReference>
<gene>
    <name evidence="1" type="ORF">BT62DRAFT_1081381</name>
</gene>
<proteinExistence type="predicted"/>
<protein>
    <submittedName>
        <fullName evidence="1">Uncharacterized protein</fullName>
    </submittedName>
</protein>
<dbReference type="GeneID" id="66101957"/>
<keyword evidence="2" id="KW-1185">Reference proteome</keyword>
<dbReference type="AlphaFoldDB" id="A0A9P7VGK6"/>